<dbReference type="PANTHER" id="PTHR33377">
    <property type="entry name" value="OS10G0134700 PROTEIN-RELATED"/>
    <property type="match status" value="1"/>
</dbReference>
<gene>
    <name evidence="2" type="ORF">SETIT_2G018500v2</name>
</gene>
<dbReference type="PANTHER" id="PTHR33377:SF4">
    <property type="entry name" value="OS07G0285800 PROTEIN"/>
    <property type="match status" value="1"/>
</dbReference>
<reference evidence="2" key="1">
    <citation type="journal article" date="2012" name="Nat. Biotechnol.">
        <title>Reference genome sequence of the model plant Setaria.</title>
        <authorList>
            <person name="Bennetzen J.L."/>
            <person name="Schmutz J."/>
            <person name="Wang H."/>
            <person name="Percifield R."/>
            <person name="Hawkins J."/>
            <person name="Pontaroli A.C."/>
            <person name="Estep M."/>
            <person name="Feng L."/>
            <person name="Vaughn J.N."/>
            <person name="Grimwood J."/>
            <person name="Jenkins J."/>
            <person name="Barry K."/>
            <person name="Lindquist E."/>
            <person name="Hellsten U."/>
            <person name="Deshpande S."/>
            <person name="Wang X."/>
            <person name="Wu X."/>
            <person name="Mitros T."/>
            <person name="Triplett J."/>
            <person name="Yang X."/>
            <person name="Ye C.Y."/>
            <person name="Mauro-Herrera M."/>
            <person name="Wang L."/>
            <person name="Li P."/>
            <person name="Sharma M."/>
            <person name="Sharma R."/>
            <person name="Ronald P.C."/>
            <person name="Panaud O."/>
            <person name="Kellogg E.A."/>
            <person name="Brutnell T.P."/>
            <person name="Doust A.N."/>
            <person name="Tuskan G.A."/>
            <person name="Rokhsar D."/>
            <person name="Devos K.M."/>
        </authorList>
    </citation>
    <scope>NUCLEOTIDE SEQUENCE [LARGE SCALE GENOMIC DNA]</scope>
    <source>
        <strain evidence="2">Yugu1</strain>
    </source>
</reference>
<name>A0A368PUA5_SETIT</name>
<feature type="region of interest" description="Disordered" evidence="1">
    <location>
        <begin position="446"/>
        <end position="474"/>
    </location>
</feature>
<sequence>MAGMVGSAVVQETVSRITSYLFSKCDHDKRTASTGHHIERLEMAHTELELALERSSRMPITDVSLLRRRKLLERAFKDCGDLLHRCIKQQTMDVIELEQPVRHSFSKWITHVTQSSVSSYFTGFRKDNISCSDVRRNEWFAECANRFLRDVESGCSPLLCVFSNPLVRQLLEGKTLEYKMVQGSILRCLHIQRMCVEGRGVEATLEFRYEDWKTPMTSFSLTLMLRLSESTDIIGTAIRCLKSFTSSMNDVTEAAVRELTQLPQEDISHSHAASCFTLKDLCSYDTHFWRPDPLCCKPDGCPTSYIPSELSCKFPEQVILIHIECYVSAFECSSLHSTTDGNSRNLMADRPPLKLGVGFAPHFFHERTQGRTAVEIIGGKKELINDSLQQMDETVRSKAIKHYICQPDLTDYGMFLKPGHGGAYFMVQKSGTEIVRAHKVDCGRSEKNGAGVETWRRPALPPISTTRRTSVTRN</sequence>
<dbReference type="InterPro" id="IPR013181">
    <property type="entry name" value="DUF1719"/>
</dbReference>
<proteinExistence type="predicted"/>
<accession>A0A368PUA5</accession>
<dbReference type="SMART" id="SM01157">
    <property type="entry name" value="DUF1719"/>
    <property type="match status" value="1"/>
</dbReference>
<dbReference type="EMBL" id="CM003529">
    <property type="protein sequence ID" value="RCV09325.1"/>
    <property type="molecule type" value="Genomic_DNA"/>
</dbReference>
<dbReference type="OrthoDB" id="655353at2759"/>
<protein>
    <recommendedName>
        <fullName evidence="3">Rx N-terminal domain-containing protein</fullName>
    </recommendedName>
</protein>
<dbReference type="AlphaFoldDB" id="A0A368PUA5"/>
<evidence type="ECO:0000313" key="2">
    <source>
        <dbReference type="EMBL" id="RCV09325.1"/>
    </source>
</evidence>
<evidence type="ECO:0000256" key="1">
    <source>
        <dbReference type="SAM" id="MobiDB-lite"/>
    </source>
</evidence>
<evidence type="ECO:0008006" key="3">
    <source>
        <dbReference type="Google" id="ProtNLM"/>
    </source>
</evidence>
<feature type="compositionally biased region" description="Polar residues" evidence="1">
    <location>
        <begin position="463"/>
        <end position="474"/>
    </location>
</feature>
<dbReference type="Pfam" id="PF08224">
    <property type="entry name" value="DUF1719"/>
    <property type="match status" value="1"/>
</dbReference>
<organism evidence="2">
    <name type="scientific">Setaria italica</name>
    <name type="common">Foxtail millet</name>
    <name type="synonym">Panicum italicum</name>
    <dbReference type="NCBI Taxonomy" id="4555"/>
    <lineage>
        <taxon>Eukaryota</taxon>
        <taxon>Viridiplantae</taxon>
        <taxon>Streptophyta</taxon>
        <taxon>Embryophyta</taxon>
        <taxon>Tracheophyta</taxon>
        <taxon>Spermatophyta</taxon>
        <taxon>Magnoliopsida</taxon>
        <taxon>Liliopsida</taxon>
        <taxon>Poales</taxon>
        <taxon>Poaceae</taxon>
        <taxon>PACMAD clade</taxon>
        <taxon>Panicoideae</taxon>
        <taxon>Panicodae</taxon>
        <taxon>Paniceae</taxon>
        <taxon>Cenchrinae</taxon>
        <taxon>Setaria</taxon>
    </lineage>
</organism>
<reference evidence="2" key="2">
    <citation type="submission" date="2015-07" db="EMBL/GenBank/DDBJ databases">
        <authorList>
            <person name="Noorani M."/>
        </authorList>
    </citation>
    <scope>NUCLEOTIDE SEQUENCE</scope>
    <source>
        <strain evidence="2">Yugu1</strain>
    </source>
</reference>